<sequence>MIFLYYKCPDQGMTEKALSLFFGDDQIPAVLTDTINNEYSHLCGVFERAAMPVEVPEMMTAARLIIERLKQDSDQFSSLLNSVGEIEKAEGI</sequence>
<dbReference type="EMBL" id="LAHO01000017">
    <property type="protein sequence ID" value="KKO44325.1"/>
    <property type="molecule type" value="Genomic_DNA"/>
</dbReference>
<dbReference type="AlphaFoldDB" id="A0A0M2V3V8"/>
<comment type="caution">
    <text evidence="1">The sequence shown here is derived from an EMBL/GenBank/DDBJ whole genome shotgun (WGS) entry which is preliminary data.</text>
</comment>
<keyword evidence="2" id="KW-1185">Reference proteome</keyword>
<evidence type="ECO:0000313" key="2">
    <source>
        <dbReference type="Proteomes" id="UP000034228"/>
    </source>
</evidence>
<gene>
    <name evidence="1" type="ORF">WG68_15975</name>
</gene>
<reference evidence="1 2" key="1">
    <citation type="submission" date="2015-03" db="EMBL/GenBank/DDBJ databases">
        <title>Draft genome sequences of two protease-producing strains of Arsukibacterium isolated from two cold and alkaline environments.</title>
        <authorList>
            <person name="Lylloff J.E."/>
            <person name="Skov L.B."/>
            <person name="Jepsen M."/>
            <person name="Hallin P.F."/>
            <person name="Sorensen S.J."/>
            <person name="Stougaard P."/>
            <person name="Glaring M.A."/>
        </authorList>
    </citation>
    <scope>NUCLEOTIDE SEQUENCE [LARGE SCALE GENOMIC DNA]</scope>
    <source>
        <strain evidence="1 2">GCM72</strain>
    </source>
</reference>
<dbReference type="Proteomes" id="UP000034228">
    <property type="component" value="Unassembled WGS sequence"/>
</dbReference>
<accession>A0A0M2V3V8</accession>
<dbReference type="PATRIC" id="fig|336831.14.peg.568"/>
<evidence type="ECO:0000313" key="1">
    <source>
        <dbReference type="EMBL" id="KKO44325.1"/>
    </source>
</evidence>
<organism evidence="1 2">
    <name type="scientific">Arsukibacterium ikkense</name>
    <dbReference type="NCBI Taxonomy" id="336831"/>
    <lineage>
        <taxon>Bacteria</taxon>
        <taxon>Pseudomonadati</taxon>
        <taxon>Pseudomonadota</taxon>
        <taxon>Gammaproteobacteria</taxon>
        <taxon>Chromatiales</taxon>
        <taxon>Chromatiaceae</taxon>
        <taxon>Arsukibacterium</taxon>
    </lineage>
</organism>
<protein>
    <submittedName>
        <fullName evidence="1">Uncharacterized protein</fullName>
    </submittedName>
</protein>
<dbReference type="STRING" id="336831.WG68_15975"/>
<proteinExistence type="predicted"/>
<name>A0A0M2V3V8_9GAMM</name>